<organism evidence="2 3">
    <name type="scientific">Klebsiella variicola</name>
    <dbReference type="NCBI Taxonomy" id="244366"/>
    <lineage>
        <taxon>Bacteria</taxon>
        <taxon>Pseudomonadati</taxon>
        <taxon>Pseudomonadota</taxon>
        <taxon>Gammaproteobacteria</taxon>
        <taxon>Enterobacterales</taxon>
        <taxon>Enterobacteriaceae</taxon>
        <taxon>Klebsiella/Raoultella group</taxon>
        <taxon>Klebsiella</taxon>
        <taxon>Klebsiella pneumoniae complex</taxon>
    </lineage>
</organism>
<protein>
    <submittedName>
        <fullName evidence="2">Uncharacterized protein</fullName>
    </submittedName>
</protein>
<comment type="caution">
    <text evidence="2">The sequence shown here is derived from an EMBL/GenBank/DDBJ whole genome shotgun (WGS) entry which is preliminary data.</text>
</comment>
<sequence>MANPHPDPLPEGEGENRRRSVDRRARVKDSPISRYFSWTEAQGNAAANLSAGQSPLPLGEG</sequence>
<dbReference type="Proteomes" id="UP001060507">
    <property type="component" value="Unassembled WGS sequence"/>
</dbReference>
<accession>A0A9P3P509</accession>
<reference evidence="2" key="1">
    <citation type="journal article" date="2022" name="J. Appl. Microbiol.">
        <title>PCR-based ORF typing of Klebsiella pneumoniae for rapid identification of global clones and transmission events.</title>
        <authorList>
            <person name="Nonogaki R."/>
            <person name="Iijima A."/>
            <person name="Kawamura K."/>
            <person name="Kayama S."/>
            <person name="Sugai M."/>
            <person name="Yagi T."/>
            <person name="Arakawa Y."/>
            <person name="Doi Y."/>
            <person name="Suzuki M."/>
        </authorList>
    </citation>
    <scope>NUCLEOTIDE SEQUENCE</scope>
    <source>
        <strain evidence="2">NUKP-37</strain>
    </source>
</reference>
<evidence type="ECO:0000313" key="2">
    <source>
        <dbReference type="EMBL" id="GKJ89471.1"/>
    </source>
</evidence>
<dbReference type="EMBL" id="BQTA01000003">
    <property type="protein sequence ID" value="GKJ89471.1"/>
    <property type="molecule type" value="Genomic_DNA"/>
</dbReference>
<feature type="region of interest" description="Disordered" evidence="1">
    <location>
        <begin position="1"/>
        <end position="33"/>
    </location>
</feature>
<dbReference type="AlphaFoldDB" id="A0A9P3P509"/>
<name>A0A9P3P509_KLEVA</name>
<proteinExistence type="predicted"/>
<gene>
    <name evidence="2" type="ORF">NUKP37_14790</name>
</gene>
<evidence type="ECO:0000256" key="1">
    <source>
        <dbReference type="SAM" id="MobiDB-lite"/>
    </source>
</evidence>
<feature type="compositionally biased region" description="Basic and acidic residues" evidence="1">
    <location>
        <begin position="14"/>
        <end position="31"/>
    </location>
</feature>
<evidence type="ECO:0000313" key="3">
    <source>
        <dbReference type="Proteomes" id="UP001060507"/>
    </source>
</evidence>